<dbReference type="InterPro" id="IPR015422">
    <property type="entry name" value="PyrdxlP-dep_Trfase_small"/>
</dbReference>
<dbReference type="InterPro" id="IPR050596">
    <property type="entry name" value="AspAT/PAT-like"/>
</dbReference>
<comment type="similarity">
    <text evidence="2 6">Belongs to the class-I pyridoxal-phosphate-dependent aminotransferase family.</text>
</comment>
<dbReference type="InterPro" id="IPR015424">
    <property type="entry name" value="PyrdxlP-dep_Trfase"/>
</dbReference>
<dbReference type="RefSeq" id="WP_378197757.1">
    <property type="nucleotide sequence ID" value="NZ_JBHLZP010000042.1"/>
</dbReference>
<evidence type="ECO:0000256" key="2">
    <source>
        <dbReference type="ARBA" id="ARBA00007441"/>
    </source>
</evidence>
<dbReference type="EC" id="2.6.1.-" evidence="6"/>
<reference evidence="8 9" key="1">
    <citation type="submission" date="2024-09" db="EMBL/GenBank/DDBJ databases">
        <authorList>
            <person name="Sun Q."/>
            <person name="Mori K."/>
        </authorList>
    </citation>
    <scope>NUCLEOTIDE SEQUENCE [LARGE SCALE GENOMIC DNA]</scope>
    <source>
        <strain evidence="8 9">TBRC 0563</strain>
    </source>
</reference>
<evidence type="ECO:0000313" key="9">
    <source>
        <dbReference type="Proteomes" id="UP001589627"/>
    </source>
</evidence>
<dbReference type="InterPro" id="IPR004839">
    <property type="entry name" value="Aminotransferase_I/II_large"/>
</dbReference>
<protein>
    <recommendedName>
        <fullName evidence="6">Aminotransferase</fullName>
        <ecNumber evidence="6">2.6.1.-</ecNumber>
    </recommendedName>
</protein>
<dbReference type="Proteomes" id="UP001589627">
    <property type="component" value="Unassembled WGS sequence"/>
</dbReference>
<keyword evidence="9" id="KW-1185">Reference proteome</keyword>
<evidence type="ECO:0000256" key="4">
    <source>
        <dbReference type="ARBA" id="ARBA00022679"/>
    </source>
</evidence>
<dbReference type="GO" id="GO:0008483">
    <property type="term" value="F:transaminase activity"/>
    <property type="evidence" value="ECO:0007669"/>
    <property type="project" value="UniProtKB-KW"/>
</dbReference>
<evidence type="ECO:0000259" key="7">
    <source>
        <dbReference type="Pfam" id="PF00155"/>
    </source>
</evidence>
<gene>
    <name evidence="8" type="ORF">ACFFNX_08440</name>
</gene>
<dbReference type="Gene3D" id="3.40.640.10">
    <property type="entry name" value="Type I PLP-dependent aspartate aminotransferase-like (Major domain)"/>
    <property type="match status" value="1"/>
</dbReference>
<dbReference type="Gene3D" id="3.90.1150.10">
    <property type="entry name" value="Aspartate Aminotransferase, domain 1"/>
    <property type="match status" value="1"/>
</dbReference>
<evidence type="ECO:0000256" key="1">
    <source>
        <dbReference type="ARBA" id="ARBA00001933"/>
    </source>
</evidence>
<dbReference type="InterPro" id="IPR004838">
    <property type="entry name" value="NHTrfase_class1_PyrdxlP-BS"/>
</dbReference>
<accession>A0ABV5YB22</accession>
<organism evidence="8 9">
    <name type="scientific">Actinoallomurus acaciae</name>
    <dbReference type="NCBI Taxonomy" id="502577"/>
    <lineage>
        <taxon>Bacteria</taxon>
        <taxon>Bacillati</taxon>
        <taxon>Actinomycetota</taxon>
        <taxon>Actinomycetes</taxon>
        <taxon>Streptosporangiales</taxon>
        <taxon>Thermomonosporaceae</taxon>
        <taxon>Actinoallomurus</taxon>
    </lineage>
</organism>
<dbReference type="Pfam" id="PF00155">
    <property type="entry name" value="Aminotran_1_2"/>
    <property type="match status" value="1"/>
</dbReference>
<evidence type="ECO:0000256" key="3">
    <source>
        <dbReference type="ARBA" id="ARBA00022576"/>
    </source>
</evidence>
<dbReference type="CDD" id="cd00609">
    <property type="entry name" value="AAT_like"/>
    <property type="match status" value="1"/>
</dbReference>
<keyword evidence="3 6" id="KW-0032">Aminotransferase</keyword>
<keyword evidence="5" id="KW-0663">Pyridoxal phosphate</keyword>
<dbReference type="InterPro" id="IPR015421">
    <property type="entry name" value="PyrdxlP-dep_Trfase_major"/>
</dbReference>
<evidence type="ECO:0000256" key="5">
    <source>
        <dbReference type="ARBA" id="ARBA00022898"/>
    </source>
</evidence>
<dbReference type="EMBL" id="JBHLZP010000042">
    <property type="protein sequence ID" value="MFB9832214.1"/>
    <property type="molecule type" value="Genomic_DNA"/>
</dbReference>
<dbReference type="PANTHER" id="PTHR46383">
    <property type="entry name" value="ASPARTATE AMINOTRANSFERASE"/>
    <property type="match status" value="1"/>
</dbReference>
<dbReference type="SUPFAM" id="SSF53383">
    <property type="entry name" value="PLP-dependent transferases"/>
    <property type="match status" value="1"/>
</dbReference>
<evidence type="ECO:0000256" key="6">
    <source>
        <dbReference type="RuleBase" id="RU000481"/>
    </source>
</evidence>
<keyword evidence="4 6" id="KW-0808">Transferase</keyword>
<sequence>MSTRISARIAAISESATLAVDAKAKALKAAGRPVIGFGAGEPDFPTPDYIVEAAVEACRTPRFHKYTPAGGLPELKAAVAEKTRRDSGFEADASQVLITNGGKQAVYEAFAALLDPGDEVLVPTPYWTTYPESIKLAGGVPVDVVADETTGYLVTVEQLEAARTDRTKVLLFVSPSNPTGAVYSREQVAEIGRWAAEHGLWVVTDEIYEHLVYGDAEFSSMPVVVPELADRTLILNGVAKTYAMTGWRVGWMIGPKDVVKAATNLQSHATSNVANVSQAAALAAVSGDLTAVARMREAFDRRRQTIVRMLNDISGVVCPEPQGAFYAYPSVKQLLGKEIRGKRPQTSVELAALILEEAEVAVVPGEAFGTPGYFRLSYALSDEDLAEGVGRMGKLLAEAH</sequence>
<comment type="caution">
    <text evidence="8">The sequence shown here is derived from an EMBL/GenBank/DDBJ whole genome shotgun (WGS) entry which is preliminary data.</text>
</comment>
<dbReference type="PRINTS" id="PR00753">
    <property type="entry name" value="ACCSYNTHASE"/>
</dbReference>
<proteinExistence type="inferred from homology"/>
<name>A0ABV5YB22_9ACTN</name>
<dbReference type="PROSITE" id="PS00105">
    <property type="entry name" value="AA_TRANSFER_CLASS_1"/>
    <property type="match status" value="1"/>
</dbReference>
<evidence type="ECO:0000313" key="8">
    <source>
        <dbReference type="EMBL" id="MFB9832214.1"/>
    </source>
</evidence>
<feature type="domain" description="Aminotransferase class I/classII large" evidence="7">
    <location>
        <begin position="33"/>
        <end position="391"/>
    </location>
</feature>
<dbReference type="PANTHER" id="PTHR46383:SF1">
    <property type="entry name" value="ASPARTATE AMINOTRANSFERASE"/>
    <property type="match status" value="1"/>
</dbReference>
<comment type="cofactor">
    <cofactor evidence="1 6">
        <name>pyridoxal 5'-phosphate</name>
        <dbReference type="ChEBI" id="CHEBI:597326"/>
    </cofactor>
</comment>